<accession>A0ABP1E0V0</accession>
<feature type="region of interest" description="Disordered" evidence="1">
    <location>
        <begin position="465"/>
        <end position="488"/>
    </location>
</feature>
<sequence>MHTIWFPAPVVVLFRRLVNVVSTFSISHHYLRQRPISNPDAEPPRSWRTFRTLAWVSSVLGNVSQRSEFSLALQGEGEDFGGPEPSNRPPEGHRPQYTTPRPVDPLHTLLNNPVLFDPIRKPRYPIVLCHGLYGFDVRGPSSFPILRTHYWANVLHVLRRRVGAEVIVTGVPGMHRTGSIASRAEKMDKLLSDKVHGRGVNFLAHSMGGLDCRHLISHVQPENYTPVSLTTIGTPHRGSPFMDWCMENIGLGKLRQHQTPSPTPDLEQSKSSKSSFALAALTSLPSSFTTLLLSLLDSPAYANLTSTYLNSIFNPQTPDSPYVKYFSVAGRVSSLSVWHPLWLPKMVLDGFEEKEREMGRLVSPNIPEHEKWGNDGLVTVQSARWGEYLGTLEEADHWALRGARGLELGVELPSISVPGLRGGKSALNGVVAGIGNGKKEGEAWSIGDWSRYVRAWKREEKSMKSAGADLSERQAHSREAAGGGGGEIEERMKEIGEAAMKMKGNGKDMGDEVVKASTDKVSAVFDWIVEQVPSRIVSSAAAAPSPSEEVVSERAATARRTEKSDLSSKADLERFYVALCKKLYDEGL</sequence>
<proteinExistence type="predicted"/>
<feature type="chain" id="PRO_5046256181" description="Alpha/beta-hydrolase" evidence="2">
    <location>
        <begin position="24"/>
        <end position="588"/>
    </location>
</feature>
<dbReference type="SUPFAM" id="SSF53474">
    <property type="entry name" value="alpha/beta-Hydrolases"/>
    <property type="match status" value="1"/>
</dbReference>
<evidence type="ECO:0008006" key="5">
    <source>
        <dbReference type="Google" id="ProtNLM"/>
    </source>
</evidence>
<evidence type="ECO:0000256" key="2">
    <source>
        <dbReference type="SAM" id="SignalP"/>
    </source>
</evidence>
<dbReference type="PANTHER" id="PTHR11440">
    <property type="entry name" value="LECITHIN-CHOLESTEROL ACYLTRANSFERASE-RELATED"/>
    <property type="match status" value="1"/>
</dbReference>
<evidence type="ECO:0000256" key="1">
    <source>
        <dbReference type="SAM" id="MobiDB-lite"/>
    </source>
</evidence>
<reference evidence="4" key="1">
    <citation type="submission" date="2024-04" db="EMBL/GenBank/DDBJ databases">
        <authorList>
            <person name="Shaw F."/>
            <person name="Minotto A."/>
        </authorList>
    </citation>
    <scope>NUCLEOTIDE SEQUENCE [LARGE SCALE GENOMIC DNA]</scope>
</reference>
<keyword evidence="4" id="KW-1185">Reference proteome</keyword>
<feature type="region of interest" description="Disordered" evidence="1">
    <location>
        <begin position="539"/>
        <end position="565"/>
    </location>
</feature>
<evidence type="ECO:0000313" key="3">
    <source>
        <dbReference type="EMBL" id="CAL1713597.1"/>
    </source>
</evidence>
<gene>
    <name evidence="3" type="ORF">GFSPODELE1_LOCUS9380</name>
</gene>
<name>A0ABP1E0V0_9APHY</name>
<protein>
    <recommendedName>
        <fullName evidence="5">Alpha/beta-hydrolase</fullName>
    </recommendedName>
</protein>
<feature type="signal peptide" evidence="2">
    <location>
        <begin position="1"/>
        <end position="23"/>
    </location>
</feature>
<feature type="region of interest" description="Disordered" evidence="1">
    <location>
        <begin position="75"/>
        <end position="103"/>
    </location>
</feature>
<dbReference type="Gene3D" id="3.40.50.1820">
    <property type="entry name" value="alpha/beta hydrolase"/>
    <property type="match status" value="1"/>
</dbReference>
<dbReference type="InterPro" id="IPR029058">
    <property type="entry name" value="AB_hydrolase_fold"/>
</dbReference>
<evidence type="ECO:0000313" key="4">
    <source>
        <dbReference type="Proteomes" id="UP001497453"/>
    </source>
</evidence>
<feature type="compositionally biased region" description="Basic and acidic residues" evidence="1">
    <location>
        <begin position="470"/>
        <end position="479"/>
    </location>
</feature>
<keyword evidence="2" id="KW-0732">Signal</keyword>
<dbReference type="EMBL" id="OZ037950">
    <property type="protein sequence ID" value="CAL1713597.1"/>
    <property type="molecule type" value="Genomic_DNA"/>
</dbReference>
<dbReference type="Proteomes" id="UP001497453">
    <property type="component" value="Chromosome 7"/>
</dbReference>
<feature type="compositionally biased region" description="Low complexity" evidence="1">
    <location>
        <begin position="539"/>
        <end position="555"/>
    </location>
</feature>
<organism evidence="3 4">
    <name type="scientific">Somion occarium</name>
    <dbReference type="NCBI Taxonomy" id="3059160"/>
    <lineage>
        <taxon>Eukaryota</taxon>
        <taxon>Fungi</taxon>
        <taxon>Dikarya</taxon>
        <taxon>Basidiomycota</taxon>
        <taxon>Agaricomycotina</taxon>
        <taxon>Agaricomycetes</taxon>
        <taxon>Polyporales</taxon>
        <taxon>Cerrenaceae</taxon>
        <taxon>Somion</taxon>
    </lineage>
</organism>